<feature type="compositionally biased region" description="Basic residues" evidence="1">
    <location>
        <begin position="285"/>
        <end position="298"/>
    </location>
</feature>
<accession>A0A1R2BZE0</accession>
<dbReference type="AlphaFoldDB" id="A0A1R2BZE0"/>
<reference evidence="2 3" key="1">
    <citation type="submission" date="2016-11" db="EMBL/GenBank/DDBJ databases">
        <title>The macronuclear genome of Stentor coeruleus: a giant cell with tiny introns.</title>
        <authorList>
            <person name="Slabodnick M."/>
            <person name="Ruby J.G."/>
            <person name="Reiff S.B."/>
            <person name="Swart E.C."/>
            <person name="Gosai S."/>
            <person name="Prabakaran S."/>
            <person name="Witkowska E."/>
            <person name="Larue G.E."/>
            <person name="Fisher S."/>
            <person name="Freeman R.M."/>
            <person name="Gunawardena J."/>
            <person name="Chu W."/>
            <person name="Stover N.A."/>
            <person name="Gregory B.D."/>
            <person name="Nowacki M."/>
            <person name="Derisi J."/>
            <person name="Roy S.W."/>
            <person name="Marshall W.F."/>
            <person name="Sood P."/>
        </authorList>
    </citation>
    <scope>NUCLEOTIDE SEQUENCE [LARGE SCALE GENOMIC DNA]</scope>
    <source>
        <strain evidence="2">WM001</strain>
    </source>
</reference>
<comment type="caution">
    <text evidence="2">The sequence shown here is derived from an EMBL/GenBank/DDBJ whole genome shotgun (WGS) entry which is preliminary data.</text>
</comment>
<dbReference type="OrthoDB" id="129364at2759"/>
<evidence type="ECO:0000313" key="3">
    <source>
        <dbReference type="Proteomes" id="UP000187209"/>
    </source>
</evidence>
<evidence type="ECO:0000313" key="2">
    <source>
        <dbReference type="EMBL" id="OMJ82047.1"/>
    </source>
</evidence>
<feature type="region of interest" description="Disordered" evidence="1">
    <location>
        <begin position="277"/>
        <end position="298"/>
    </location>
</feature>
<evidence type="ECO:0000256" key="1">
    <source>
        <dbReference type="SAM" id="MobiDB-lite"/>
    </source>
</evidence>
<proteinExistence type="predicted"/>
<gene>
    <name evidence="2" type="ORF">SteCoe_17378</name>
</gene>
<dbReference type="EMBL" id="MPUH01000356">
    <property type="protein sequence ID" value="OMJ82047.1"/>
    <property type="molecule type" value="Genomic_DNA"/>
</dbReference>
<protein>
    <submittedName>
        <fullName evidence="2">Uncharacterized protein</fullName>
    </submittedName>
</protein>
<name>A0A1R2BZE0_9CILI</name>
<sequence length="333" mass="39716">MDCPADVFNEVRWIAAEYSSLRNGFSKWRSFKYKTDRVPESNILLQEISDEKYFLIYSESRNTIQGILYTSVEKRMSIKQSRVVFYAIKRLWDLLNPFHLPGISKKVYVRLLIYVYFYYLNCSSEISQSEEYAVEDAEMDFKGEVCMGFVDFYMSVFEIIDYFTKSYLMSEYSRFLNVLIDKLEGAFWFNGLDLHNKLHIDPSCQTQMPWMLQYMKVPNIKARNLLTAPNTVKVSQRLLHKPEHIIDMTNNVILEKRMNRLSRMQSVPIKYIVLNRSSQSPERSKRSRPSTRCKPPPKKIMRFRKNSHILEDVIERRKPQMFSKTQEIFFSQY</sequence>
<organism evidence="2 3">
    <name type="scientific">Stentor coeruleus</name>
    <dbReference type="NCBI Taxonomy" id="5963"/>
    <lineage>
        <taxon>Eukaryota</taxon>
        <taxon>Sar</taxon>
        <taxon>Alveolata</taxon>
        <taxon>Ciliophora</taxon>
        <taxon>Postciliodesmatophora</taxon>
        <taxon>Heterotrichea</taxon>
        <taxon>Heterotrichida</taxon>
        <taxon>Stentoridae</taxon>
        <taxon>Stentor</taxon>
    </lineage>
</organism>
<dbReference type="Proteomes" id="UP000187209">
    <property type="component" value="Unassembled WGS sequence"/>
</dbReference>
<keyword evidence="3" id="KW-1185">Reference proteome</keyword>